<protein>
    <submittedName>
        <fullName evidence="1">Uncharacterized protein</fullName>
    </submittedName>
</protein>
<gene>
    <name evidence="1" type="ORF">PT974_03557</name>
</gene>
<name>A0ABR0STQ4_9HYPO</name>
<accession>A0ABR0STQ4</accession>
<organism evidence="1 2">
    <name type="scientific">Cladobotryum mycophilum</name>
    <dbReference type="NCBI Taxonomy" id="491253"/>
    <lineage>
        <taxon>Eukaryota</taxon>
        <taxon>Fungi</taxon>
        <taxon>Dikarya</taxon>
        <taxon>Ascomycota</taxon>
        <taxon>Pezizomycotina</taxon>
        <taxon>Sordariomycetes</taxon>
        <taxon>Hypocreomycetidae</taxon>
        <taxon>Hypocreales</taxon>
        <taxon>Hypocreaceae</taxon>
        <taxon>Cladobotryum</taxon>
    </lineage>
</organism>
<proteinExistence type="predicted"/>
<dbReference type="Proteomes" id="UP001338125">
    <property type="component" value="Unassembled WGS sequence"/>
</dbReference>
<evidence type="ECO:0000313" key="2">
    <source>
        <dbReference type="Proteomes" id="UP001338125"/>
    </source>
</evidence>
<reference evidence="1 2" key="1">
    <citation type="submission" date="2024-01" db="EMBL/GenBank/DDBJ databases">
        <title>Complete genome of Cladobotryum mycophilum ATHUM6906.</title>
        <authorList>
            <person name="Christinaki A.C."/>
            <person name="Myridakis A.I."/>
            <person name="Kouvelis V.N."/>
        </authorList>
    </citation>
    <scope>NUCLEOTIDE SEQUENCE [LARGE SCALE GENOMIC DNA]</scope>
    <source>
        <strain evidence="1 2">ATHUM6906</strain>
    </source>
</reference>
<evidence type="ECO:0000313" key="1">
    <source>
        <dbReference type="EMBL" id="KAK5995161.1"/>
    </source>
</evidence>
<comment type="caution">
    <text evidence="1">The sequence shown here is derived from an EMBL/GenBank/DDBJ whole genome shotgun (WGS) entry which is preliminary data.</text>
</comment>
<keyword evidence="2" id="KW-1185">Reference proteome</keyword>
<sequence length="87" mass="9435">MSPIVTRIASRVAQLAVHHAAFCTTAQSLKPAGSEAAVSASTSWWKNLSPQTRRYVGYGIGVCLVADSYVVYNYYPEILGPSERKGE</sequence>
<dbReference type="EMBL" id="JAVFKD010000004">
    <property type="protein sequence ID" value="KAK5995161.1"/>
    <property type="molecule type" value="Genomic_DNA"/>
</dbReference>